<dbReference type="PROSITE" id="PS50071">
    <property type="entry name" value="HOMEOBOX_2"/>
    <property type="match status" value="1"/>
</dbReference>
<dbReference type="FunFam" id="1.10.10.60:FF:000836">
    <property type="match status" value="1"/>
</dbReference>
<dbReference type="SUPFAM" id="SSF46689">
    <property type="entry name" value="Homeodomain-like"/>
    <property type="match status" value="1"/>
</dbReference>
<dbReference type="Gene3D" id="1.10.10.60">
    <property type="entry name" value="Homeodomain-like"/>
    <property type="match status" value="1"/>
</dbReference>
<evidence type="ECO:0000259" key="8">
    <source>
        <dbReference type="PROSITE" id="PS50071"/>
    </source>
</evidence>
<dbReference type="GO" id="GO:0030154">
    <property type="term" value="P:cell differentiation"/>
    <property type="evidence" value="ECO:0007669"/>
    <property type="project" value="TreeGrafter"/>
</dbReference>
<feature type="compositionally biased region" description="Acidic residues" evidence="7">
    <location>
        <begin position="113"/>
        <end position="122"/>
    </location>
</feature>
<dbReference type="InterPro" id="IPR017970">
    <property type="entry name" value="Homeobox_CS"/>
</dbReference>
<keyword evidence="3 5" id="KW-0371">Homeobox</keyword>
<gene>
    <name evidence="9" type="ORF">PoB_005708400</name>
</gene>
<comment type="caution">
    <text evidence="9">The sequence shown here is derived from an EMBL/GenBank/DDBJ whole genome shotgun (WGS) entry which is preliminary data.</text>
</comment>
<accession>A0AAV4CHB0</accession>
<keyword evidence="2 5" id="KW-0238">DNA-binding</keyword>
<dbReference type="EMBL" id="BLXT01006250">
    <property type="protein sequence ID" value="GFO30579.1"/>
    <property type="molecule type" value="Genomic_DNA"/>
</dbReference>
<comment type="subcellular location">
    <subcellularLocation>
        <location evidence="1 5 6">Nucleus</location>
    </subcellularLocation>
</comment>
<feature type="DNA-binding region" description="Homeobox" evidence="5">
    <location>
        <begin position="189"/>
        <end position="248"/>
    </location>
</feature>
<dbReference type="InterPro" id="IPR001356">
    <property type="entry name" value="HD"/>
</dbReference>
<evidence type="ECO:0000313" key="9">
    <source>
        <dbReference type="EMBL" id="GFO30579.1"/>
    </source>
</evidence>
<evidence type="ECO:0000256" key="3">
    <source>
        <dbReference type="ARBA" id="ARBA00023155"/>
    </source>
</evidence>
<reference evidence="9 10" key="1">
    <citation type="journal article" date="2021" name="Elife">
        <title>Chloroplast acquisition without the gene transfer in kleptoplastic sea slugs, Plakobranchus ocellatus.</title>
        <authorList>
            <person name="Maeda T."/>
            <person name="Takahashi S."/>
            <person name="Yoshida T."/>
            <person name="Shimamura S."/>
            <person name="Takaki Y."/>
            <person name="Nagai Y."/>
            <person name="Toyoda A."/>
            <person name="Suzuki Y."/>
            <person name="Arimoto A."/>
            <person name="Ishii H."/>
            <person name="Satoh N."/>
            <person name="Nishiyama T."/>
            <person name="Hasebe M."/>
            <person name="Maruyama T."/>
            <person name="Minagawa J."/>
            <person name="Obokata J."/>
            <person name="Shigenobu S."/>
        </authorList>
    </citation>
    <scope>NUCLEOTIDE SEQUENCE [LARGE SCALE GENOMIC DNA]</scope>
</reference>
<evidence type="ECO:0000256" key="4">
    <source>
        <dbReference type="ARBA" id="ARBA00023242"/>
    </source>
</evidence>
<dbReference type="CDD" id="cd00086">
    <property type="entry name" value="homeodomain"/>
    <property type="match status" value="1"/>
</dbReference>
<evidence type="ECO:0000313" key="10">
    <source>
        <dbReference type="Proteomes" id="UP000735302"/>
    </source>
</evidence>
<feature type="compositionally biased region" description="Acidic residues" evidence="7">
    <location>
        <begin position="171"/>
        <end position="183"/>
    </location>
</feature>
<proteinExistence type="predicted"/>
<organism evidence="9 10">
    <name type="scientific">Plakobranchus ocellatus</name>
    <dbReference type="NCBI Taxonomy" id="259542"/>
    <lineage>
        <taxon>Eukaryota</taxon>
        <taxon>Metazoa</taxon>
        <taxon>Spiralia</taxon>
        <taxon>Lophotrochozoa</taxon>
        <taxon>Mollusca</taxon>
        <taxon>Gastropoda</taxon>
        <taxon>Heterobranchia</taxon>
        <taxon>Euthyneura</taxon>
        <taxon>Panpulmonata</taxon>
        <taxon>Sacoglossa</taxon>
        <taxon>Placobranchoidea</taxon>
        <taxon>Plakobranchidae</taxon>
        <taxon>Plakobranchus</taxon>
    </lineage>
</organism>
<feature type="region of interest" description="Disordered" evidence="7">
    <location>
        <begin position="110"/>
        <end position="192"/>
    </location>
</feature>
<dbReference type="SMART" id="SM00389">
    <property type="entry name" value="HOX"/>
    <property type="match status" value="1"/>
</dbReference>
<dbReference type="GO" id="GO:0000981">
    <property type="term" value="F:DNA-binding transcription factor activity, RNA polymerase II-specific"/>
    <property type="evidence" value="ECO:0007669"/>
    <property type="project" value="InterPro"/>
</dbReference>
<dbReference type="GO" id="GO:0000978">
    <property type="term" value="F:RNA polymerase II cis-regulatory region sequence-specific DNA binding"/>
    <property type="evidence" value="ECO:0007669"/>
    <property type="project" value="TreeGrafter"/>
</dbReference>
<dbReference type="PANTHER" id="PTHR24340">
    <property type="entry name" value="HOMEOBOX PROTEIN NKX"/>
    <property type="match status" value="1"/>
</dbReference>
<dbReference type="Proteomes" id="UP000735302">
    <property type="component" value="Unassembled WGS sequence"/>
</dbReference>
<evidence type="ECO:0000256" key="2">
    <source>
        <dbReference type="ARBA" id="ARBA00023125"/>
    </source>
</evidence>
<evidence type="ECO:0000256" key="1">
    <source>
        <dbReference type="ARBA" id="ARBA00004123"/>
    </source>
</evidence>
<evidence type="ECO:0000256" key="6">
    <source>
        <dbReference type="RuleBase" id="RU000682"/>
    </source>
</evidence>
<keyword evidence="10" id="KW-1185">Reference proteome</keyword>
<dbReference type="PANTHER" id="PTHR24340:SF37">
    <property type="entry name" value="HOMEOBOX PROTEIN SLOU"/>
    <property type="match status" value="1"/>
</dbReference>
<protein>
    <submittedName>
        <fullName evidence="9">Homeobox protein slou-like</fullName>
    </submittedName>
</protein>
<dbReference type="PRINTS" id="PR00024">
    <property type="entry name" value="HOMEOBOX"/>
</dbReference>
<dbReference type="PROSITE" id="PS00027">
    <property type="entry name" value="HOMEOBOX_1"/>
    <property type="match status" value="1"/>
</dbReference>
<dbReference type="InterPro" id="IPR020479">
    <property type="entry name" value="HD_metazoa"/>
</dbReference>
<evidence type="ECO:0000256" key="7">
    <source>
        <dbReference type="SAM" id="MobiDB-lite"/>
    </source>
</evidence>
<name>A0AAV4CHB0_9GAST</name>
<feature type="domain" description="Homeobox" evidence="8">
    <location>
        <begin position="187"/>
        <end position="247"/>
    </location>
</feature>
<dbReference type="InterPro" id="IPR050394">
    <property type="entry name" value="Homeobox_NK-like"/>
</dbReference>
<dbReference type="Pfam" id="PF00046">
    <property type="entry name" value="Homeodomain"/>
    <property type="match status" value="1"/>
</dbReference>
<dbReference type="GO" id="GO:0005634">
    <property type="term" value="C:nucleus"/>
    <property type="evidence" value="ECO:0007669"/>
    <property type="project" value="UniProtKB-SubCell"/>
</dbReference>
<dbReference type="AlphaFoldDB" id="A0AAV4CHB0"/>
<keyword evidence="4 5" id="KW-0539">Nucleus</keyword>
<sequence length="328" mass="36904">MDTNFTDISKDSVDIIESVKWQRKYSQIFHLAERKLAYSTDNFSYATEEMSPPPHHQPIKTTSTSFFVKDILDPEKFVSSKKRYEAASSNTFSCWQQDDLEFICRRRKFPSESDQDGDSDSPTEDHADWNNNVLQGPQEIYQHPPSSPIRQNPGLDSETYDQAKSFTGDDGNNEIDDDNDDDKEGPTKQRRARTAFTYEQLVALENKFKTTRYLSVCERLNLALSLSLTETQVKIWFQNRRTKWKKQNPGLDVNSPPMPQTASASPGGHLHPPLMYTGCPDIFQGGLGRSQLSSLVQFPHSALAQSLSSGGFLLASAALSAAPAHWGQ</sequence>
<feature type="region of interest" description="Disordered" evidence="7">
    <location>
        <begin position="247"/>
        <end position="266"/>
    </location>
</feature>
<dbReference type="InterPro" id="IPR009057">
    <property type="entry name" value="Homeodomain-like_sf"/>
</dbReference>
<evidence type="ECO:0000256" key="5">
    <source>
        <dbReference type="PROSITE-ProRule" id="PRU00108"/>
    </source>
</evidence>